<evidence type="ECO:0008006" key="9">
    <source>
        <dbReference type="Google" id="ProtNLM"/>
    </source>
</evidence>
<evidence type="ECO:0000256" key="5">
    <source>
        <dbReference type="SAM" id="Phobius"/>
    </source>
</evidence>
<sequence>HLSLIMCLIICIIGSLICIYGIKYMADHEKHQGLAKTKQNRFFFYMLILLGAMNGIVFANNILWLFFFWEVTTLCCYALIRHDETPEAVENGFRALWMNLIGGLGFVVAIILAFNSYGTLSLIALISNPTPLLLVPLAFLFLAALTKSAQVPFHGWLLGAMVAPVPVSALLHSSTMVKAGVYLAVRTAPAFSDTSLSAMIAIFGGFTFMTTAILAINQSEAKRVLAYSALHVRGELSINTPQ</sequence>
<accession>X1NIN4</accession>
<dbReference type="PRINTS" id="PR01434">
    <property type="entry name" value="NADHDHGNASE5"/>
</dbReference>
<evidence type="ECO:0000313" key="8">
    <source>
        <dbReference type="EMBL" id="GAI26665.1"/>
    </source>
</evidence>
<feature type="domain" description="NADH:quinone oxidoreductase/Mrp antiporter transmembrane" evidence="6">
    <location>
        <begin position="59"/>
        <end position="230"/>
    </location>
</feature>
<evidence type="ECO:0000256" key="3">
    <source>
        <dbReference type="ARBA" id="ARBA00022989"/>
    </source>
</evidence>
<keyword evidence="4 5" id="KW-0472">Membrane</keyword>
<dbReference type="PANTHER" id="PTHR43373:SF1">
    <property type="entry name" value="NA(+)_H(+) ANTIPORTER SUBUNIT A"/>
    <property type="match status" value="1"/>
</dbReference>
<feature type="transmembrane region" description="Helical" evidence="5">
    <location>
        <begin position="42"/>
        <end position="58"/>
    </location>
</feature>
<dbReference type="InterPro" id="IPR001750">
    <property type="entry name" value="ND/Mrp_TM"/>
</dbReference>
<reference evidence="8" key="1">
    <citation type="journal article" date="2014" name="Front. Microbiol.">
        <title>High frequency of phylogenetically diverse reductive dehalogenase-homologous genes in deep subseafloor sedimentary metagenomes.</title>
        <authorList>
            <person name="Kawai M."/>
            <person name="Futagami T."/>
            <person name="Toyoda A."/>
            <person name="Takaki Y."/>
            <person name="Nishi S."/>
            <person name="Hori S."/>
            <person name="Arai W."/>
            <person name="Tsubouchi T."/>
            <person name="Morono Y."/>
            <person name="Uchiyama I."/>
            <person name="Ito T."/>
            <person name="Fujiyama A."/>
            <person name="Inagaki F."/>
            <person name="Takami H."/>
        </authorList>
    </citation>
    <scope>NUCLEOTIDE SEQUENCE</scope>
    <source>
        <strain evidence="8">Expedition CK06-06</strain>
    </source>
</reference>
<feature type="transmembrane region" description="Helical" evidence="5">
    <location>
        <begin position="6"/>
        <end position="22"/>
    </location>
</feature>
<evidence type="ECO:0000259" key="6">
    <source>
        <dbReference type="Pfam" id="PF00361"/>
    </source>
</evidence>
<keyword evidence="2 5" id="KW-0812">Transmembrane</keyword>
<dbReference type="InterPro" id="IPR001516">
    <property type="entry name" value="Proton_antipo_N"/>
</dbReference>
<dbReference type="Pfam" id="PF00361">
    <property type="entry name" value="Proton_antipo_M"/>
    <property type="match status" value="1"/>
</dbReference>
<feature type="transmembrane region" description="Helical" evidence="5">
    <location>
        <begin position="120"/>
        <end position="144"/>
    </location>
</feature>
<organism evidence="8">
    <name type="scientific">marine sediment metagenome</name>
    <dbReference type="NCBI Taxonomy" id="412755"/>
    <lineage>
        <taxon>unclassified sequences</taxon>
        <taxon>metagenomes</taxon>
        <taxon>ecological metagenomes</taxon>
    </lineage>
</organism>
<feature type="transmembrane region" description="Helical" evidence="5">
    <location>
        <begin position="156"/>
        <end position="176"/>
    </location>
</feature>
<evidence type="ECO:0000256" key="2">
    <source>
        <dbReference type="ARBA" id="ARBA00022692"/>
    </source>
</evidence>
<dbReference type="Pfam" id="PF00662">
    <property type="entry name" value="Proton_antipo_N"/>
    <property type="match status" value="1"/>
</dbReference>
<dbReference type="AlphaFoldDB" id="X1NIN4"/>
<comment type="subcellular location">
    <subcellularLocation>
        <location evidence="1">Membrane</location>
        <topology evidence="1">Multi-pass membrane protein</topology>
    </subcellularLocation>
</comment>
<gene>
    <name evidence="8" type="ORF">S06H3_35907</name>
</gene>
<comment type="caution">
    <text evidence="8">The sequence shown here is derived from an EMBL/GenBank/DDBJ whole genome shotgun (WGS) entry which is preliminary data.</text>
</comment>
<dbReference type="EMBL" id="BARV01021701">
    <property type="protein sequence ID" value="GAI26665.1"/>
    <property type="molecule type" value="Genomic_DNA"/>
</dbReference>
<dbReference type="GO" id="GO:0016020">
    <property type="term" value="C:membrane"/>
    <property type="evidence" value="ECO:0007669"/>
    <property type="project" value="UniProtKB-SubCell"/>
</dbReference>
<keyword evidence="3 5" id="KW-1133">Transmembrane helix</keyword>
<dbReference type="PANTHER" id="PTHR43373">
    <property type="entry name" value="NA(+)/H(+) ANTIPORTER SUBUNIT"/>
    <property type="match status" value="1"/>
</dbReference>
<evidence type="ECO:0000256" key="4">
    <source>
        <dbReference type="ARBA" id="ARBA00023136"/>
    </source>
</evidence>
<evidence type="ECO:0000256" key="1">
    <source>
        <dbReference type="ARBA" id="ARBA00004141"/>
    </source>
</evidence>
<evidence type="ECO:0000259" key="7">
    <source>
        <dbReference type="Pfam" id="PF00662"/>
    </source>
</evidence>
<name>X1NIN4_9ZZZZ</name>
<feature type="non-terminal residue" evidence="8">
    <location>
        <position position="1"/>
    </location>
</feature>
<protein>
    <recommendedName>
        <fullName evidence="9">NADH:quinone oxidoreductase/Mrp antiporter membrane subunit domain-containing protein</fullName>
    </recommendedName>
</protein>
<proteinExistence type="predicted"/>
<feature type="domain" description="NADH-Ubiquinone oxidoreductase (complex I) chain 5 N-terminal" evidence="7">
    <location>
        <begin position="2"/>
        <end position="31"/>
    </location>
</feature>
<feature type="transmembrane region" description="Helical" evidence="5">
    <location>
        <begin position="92"/>
        <end position="114"/>
    </location>
</feature>
<dbReference type="InterPro" id="IPR050616">
    <property type="entry name" value="CPA3_Na-H_Antiporter_A"/>
</dbReference>
<feature type="transmembrane region" description="Helical" evidence="5">
    <location>
        <begin position="196"/>
        <end position="216"/>
    </location>
</feature>